<evidence type="ECO:0000256" key="1">
    <source>
        <dbReference type="SAM" id="Coils"/>
    </source>
</evidence>
<gene>
    <name evidence="4" type="primary">yhaN</name>
    <name evidence="4" type="ORF">GCM10011398_19540</name>
</gene>
<dbReference type="AlphaFoldDB" id="A0A917M3P7"/>
<reference evidence="4" key="2">
    <citation type="submission" date="2020-09" db="EMBL/GenBank/DDBJ databases">
        <authorList>
            <person name="Sun Q."/>
            <person name="Zhou Y."/>
        </authorList>
    </citation>
    <scope>NUCLEOTIDE SEQUENCE</scope>
    <source>
        <strain evidence="4">CGMCC 1.12754</strain>
    </source>
</reference>
<dbReference type="Proteomes" id="UP000622860">
    <property type="component" value="Unassembled WGS sequence"/>
</dbReference>
<reference evidence="4" key="1">
    <citation type="journal article" date="2014" name="Int. J. Syst. Evol. Microbiol.">
        <title>Complete genome sequence of Corynebacterium casei LMG S-19264T (=DSM 44701T), isolated from a smear-ripened cheese.</title>
        <authorList>
            <consortium name="US DOE Joint Genome Institute (JGI-PGF)"/>
            <person name="Walter F."/>
            <person name="Albersmeier A."/>
            <person name="Kalinowski J."/>
            <person name="Ruckert C."/>
        </authorList>
    </citation>
    <scope>NUCLEOTIDE SEQUENCE</scope>
    <source>
        <strain evidence="4">CGMCC 1.12754</strain>
    </source>
</reference>
<feature type="coiled-coil region" evidence="1">
    <location>
        <begin position="288"/>
        <end position="355"/>
    </location>
</feature>
<accession>A0A917M3P7</accession>
<feature type="coiled-coil region" evidence="1">
    <location>
        <begin position="769"/>
        <end position="810"/>
    </location>
</feature>
<evidence type="ECO:0000256" key="2">
    <source>
        <dbReference type="SAM" id="Phobius"/>
    </source>
</evidence>
<keyword evidence="1" id="KW-0175">Coiled coil</keyword>
<organism evidence="4 5">
    <name type="scientific">Virgibacillus oceani</name>
    <dbReference type="NCBI Taxonomy" id="1479511"/>
    <lineage>
        <taxon>Bacteria</taxon>
        <taxon>Bacillati</taxon>
        <taxon>Bacillota</taxon>
        <taxon>Bacilli</taxon>
        <taxon>Bacillales</taxon>
        <taxon>Bacillaceae</taxon>
        <taxon>Virgibacillus</taxon>
    </lineage>
</organism>
<dbReference type="InterPro" id="IPR038734">
    <property type="entry name" value="YhaN_AAA"/>
</dbReference>
<evidence type="ECO:0000259" key="3">
    <source>
        <dbReference type="Pfam" id="PF13514"/>
    </source>
</evidence>
<dbReference type="Gene3D" id="3.40.50.300">
    <property type="entry name" value="P-loop containing nucleotide triphosphate hydrolases"/>
    <property type="match status" value="2"/>
</dbReference>
<feature type="coiled-coil region" evidence="1">
    <location>
        <begin position="182"/>
        <end position="240"/>
    </location>
</feature>
<dbReference type="RefSeq" id="WP_188455214.1">
    <property type="nucleotide sequence ID" value="NZ_BMFR01000007.1"/>
</dbReference>
<feature type="domain" description="YhaN AAA" evidence="3">
    <location>
        <begin position="1"/>
        <end position="196"/>
    </location>
</feature>
<protein>
    <recommendedName>
        <fullName evidence="3">YhaN AAA domain-containing protein</fullName>
    </recommendedName>
</protein>
<keyword evidence="2" id="KW-1133">Transmembrane helix</keyword>
<feature type="coiled-coil region" evidence="1">
    <location>
        <begin position="555"/>
        <end position="582"/>
    </location>
</feature>
<keyword evidence="5" id="KW-1185">Reference proteome</keyword>
<dbReference type="InterPro" id="IPR027417">
    <property type="entry name" value="P-loop_NTPase"/>
</dbReference>
<dbReference type="Pfam" id="PF13514">
    <property type="entry name" value="AAA_27"/>
    <property type="match status" value="1"/>
</dbReference>
<comment type="caution">
    <text evidence="4">The sequence shown here is derived from an EMBL/GenBank/DDBJ whole genome shotgun (WGS) entry which is preliminary data.</text>
</comment>
<dbReference type="SUPFAM" id="SSF52540">
    <property type="entry name" value="P-loop containing nucleoside triphosphate hydrolases"/>
    <property type="match status" value="2"/>
</dbReference>
<keyword evidence="2" id="KW-0472">Membrane</keyword>
<feature type="transmembrane region" description="Helical" evidence="2">
    <location>
        <begin position="492"/>
        <end position="511"/>
    </location>
</feature>
<dbReference type="PANTHER" id="PTHR41259">
    <property type="entry name" value="DOUBLE-STRAND BREAK REPAIR RAD50 ATPASE, PUTATIVE-RELATED"/>
    <property type="match status" value="1"/>
</dbReference>
<dbReference type="EMBL" id="BMFR01000007">
    <property type="protein sequence ID" value="GGG74873.1"/>
    <property type="molecule type" value="Genomic_DNA"/>
</dbReference>
<evidence type="ECO:0000313" key="4">
    <source>
        <dbReference type="EMBL" id="GGG74873.1"/>
    </source>
</evidence>
<name>A0A917M3P7_9BACI</name>
<feature type="transmembrane region" description="Helical" evidence="2">
    <location>
        <begin position="468"/>
        <end position="486"/>
    </location>
</feature>
<evidence type="ECO:0000313" key="5">
    <source>
        <dbReference type="Proteomes" id="UP000622860"/>
    </source>
</evidence>
<sequence>MKLMQATIYGFGKWTDYTIDFSTNSFLCIYGENESGKSTLQQFILFVLFGLPPKKRSFFKPKTSGKMGGRLTLFDENVGEFTIERTDDSRNGAAKCFLPNGSEYEEEWLRERLHGMTHKTYLSIFSFSANDLSPLHDMNEDELGEVLLGIGLTGSKNIYSIEKQIDTKIGELFKPYGKKPIINQQLDSLDELYRKLTVYKEEESSYRSKKDLMHSCAKDIQTARETIQKENKTLLSIERQQQALPLIHDYLHCTKQLAGYPAELTFPEDGLIRFQALKEKMLPMQSELSVIEDNLKRYQEKQAKLKEELYDEDIYQQAEEIVQSKQSCIENENRMEQLGEELKKAEIHIDNELNSLNLGLSPDDLATVSFPFHIENTWNQLHSDYGQLQLEKEQRQQEESTLSNQRDYLIHQQQELNASILPRQRIAELNETIYEYKQQASLNKLKEDSFKQHENWQKMKLQKNRTSTNILIGSIIAAVISGGLAFLLDSAIFYSLMAILVVAGAVQWVIGKQSINNMEQMLLSHQETAKIPITKEAFTEAENLIAIHSKQIKERDSVEDQLKDIDRKLLQLDERNNLLEHKQNRLMQIINDQYEEYPFLSNVDLQFWPKLYHTLKHLLQKYDNKIAIQKQRDKLDKDQSQIKNTLYMFFHERNWESTTKTIVEQFSLLEDFLQHFSKTCTLDDQYEKWCAGAMEQSLILKQKISIYEKETNLLFDGALVKTEEAFFQKAKQSAEKRKLDEKANERLGQILTIFKKEEWNELAGRNIDARQLELKHKEHVASIKELEKELDEKRQMLADANADLAKMESTEIYSETVHRYNMEQESLHHLAREWAILKTAKELLIETKRKFRDKYLSKVIDKTSHYFALLTNYAYKRTFAPADGQVFQVLGQDDIKYSVKELSQGTKDQLYIALRLAISEVMSKNHHMPFIIDDAFVHFDASRTKQIMKILTEIAEHQQVILFTCKKDIVETENKEGIVFLENTVRIN</sequence>
<proteinExistence type="predicted"/>
<dbReference type="PANTHER" id="PTHR41259:SF1">
    <property type="entry name" value="DOUBLE-STRAND BREAK REPAIR RAD50 ATPASE, PUTATIVE-RELATED"/>
    <property type="match status" value="1"/>
</dbReference>
<keyword evidence="2" id="KW-0812">Transmembrane</keyword>